<dbReference type="Proteomes" id="UP000257559">
    <property type="component" value="Chromosome"/>
</dbReference>
<feature type="transmembrane region" description="Helical" evidence="1">
    <location>
        <begin position="30"/>
        <end position="48"/>
    </location>
</feature>
<gene>
    <name evidence="2" type="ORF">NCTC10132_00637</name>
</gene>
<protein>
    <submittedName>
        <fullName evidence="2">Uncharacterized protein</fullName>
    </submittedName>
</protein>
<evidence type="ECO:0000313" key="2">
    <source>
        <dbReference type="EMBL" id="SYV97276.1"/>
    </source>
</evidence>
<reference evidence="3" key="1">
    <citation type="submission" date="2018-06" db="EMBL/GenBank/DDBJ databases">
        <authorList>
            <consortium name="Pathogen Informatics"/>
        </authorList>
    </citation>
    <scope>NUCLEOTIDE SEQUENCE [LARGE SCALE GENOMIC DNA]</scope>
    <source>
        <strain evidence="3">NCTC10132</strain>
    </source>
</reference>
<keyword evidence="3" id="KW-1185">Reference proteome</keyword>
<proteinExistence type="predicted"/>
<dbReference type="KEGG" id="medw:NCTC10132_00637"/>
<dbReference type="AlphaFoldDB" id="A0A3B0Q394"/>
<evidence type="ECO:0000313" key="3">
    <source>
        <dbReference type="Proteomes" id="UP000257559"/>
    </source>
</evidence>
<feature type="transmembrane region" description="Helical" evidence="1">
    <location>
        <begin position="5"/>
        <end position="24"/>
    </location>
</feature>
<accession>A0A3B0Q394</accession>
<keyword evidence="1" id="KW-0472">Membrane</keyword>
<keyword evidence="1" id="KW-1133">Transmembrane helix</keyword>
<dbReference type="EMBL" id="LS991951">
    <property type="protein sequence ID" value="SYV97276.1"/>
    <property type="molecule type" value="Genomic_DNA"/>
</dbReference>
<name>A0A3B0Q394_9BACT</name>
<keyword evidence="1" id="KW-0812">Transmembrane</keyword>
<sequence length="49" mass="5347">MTILYVIIGIVVLFMIGSFIMRVIRIGLALIGFLIILAIIFGVLKLIAA</sequence>
<organism evidence="2 3">
    <name type="scientific">Mycoplasmopsis edwardii</name>
    <dbReference type="NCBI Taxonomy" id="53558"/>
    <lineage>
        <taxon>Bacteria</taxon>
        <taxon>Bacillati</taxon>
        <taxon>Mycoplasmatota</taxon>
        <taxon>Mycoplasmoidales</taxon>
        <taxon>Metamycoplasmataceae</taxon>
        <taxon>Mycoplasmopsis</taxon>
    </lineage>
</organism>
<evidence type="ECO:0000256" key="1">
    <source>
        <dbReference type="SAM" id="Phobius"/>
    </source>
</evidence>